<evidence type="ECO:0000313" key="2">
    <source>
        <dbReference type="EMBL" id="GCL37706.1"/>
    </source>
</evidence>
<proteinExistence type="predicted"/>
<dbReference type="SUPFAM" id="SSF56281">
    <property type="entry name" value="Metallo-hydrolase/oxidoreductase"/>
    <property type="match status" value="1"/>
</dbReference>
<name>A0A480A1N9_9CYAN</name>
<sequence>MEVHFIGHASIFVKTQDCKILMDPVLWDPHQESLFDVCPKREVIHENIPDFDLLIISHQHLDHFHIRSLAYLPKTVDVLIPEDKLIEECLRKLGYSHIYPLRDFNTVKFGATSLLTTRSENRVPEYGIIFADESGCFWNQVDTVVSLDTIRVVKSRYEKIDFLLAEWQPMLEMNYQTNLNLSFPYSDYSHILKTISNLQPKAVAPGANGFRYNAGASWLNKIVFPVTRERFCHDVKMACPQIGENIFALDPGDVLAFEHNKFNHLKGQCNFVNRISDQRDEREDLDFSPVRVGNPMIDVNADNYSLNDMKETIIQKISGDLLEFINTNKDLLFLEHCRWQVIYQLEVIFPDESKIWNFVFSETNIQAQEGRNPLANLFTYITASSLYGMIKRIKGWDYAFLGGYYRRFQRIYLPTAQGIIKPEEELSPDEKLISDPLAFILPHDELFKIILDQEIAQCRQGNDHQPKSTQPRQLMMRMGNTLVKLKQKVH</sequence>
<keyword evidence="1" id="KW-0378">Hydrolase</keyword>
<dbReference type="Pfam" id="PF13483">
    <property type="entry name" value="Lactamase_B_3"/>
    <property type="match status" value="1"/>
</dbReference>
<dbReference type="InterPro" id="IPR036866">
    <property type="entry name" value="RibonucZ/Hydroxyglut_hydro"/>
</dbReference>
<comment type="caution">
    <text evidence="2">The sequence shown here is derived from an EMBL/GenBank/DDBJ whole genome shotgun (WGS) entry which is preliminary data.</text>
</comment>
<dbReference type="Gene3D" id="3.60.15.10">
    <property type="entry name" value="Ribonuclease Z/Hydroxyacylglutathione hydrolase-like"/>
    <property type="match status" value="1"/>
</dbReference>
<reference evidence="3" key="1">
    <citation type="submission" date="2019-02" db="EMBL/GenBank/DDBJ databases">
        <title>Draft genome sequence of Sphaerospermopsis reniformis NIES-1949.</title>
        <authorList>
            <person name="Yamaguchi H."/>
            <person name="Suzuki S."/>
            <person name="Kawachi M."/>
        </authorList>
    </citation>
    <scope>NUCLEOTIDE SEQUENCE [LARGE SCALE GENOMIC DNA]</scope>
    <source>
        <strain evidence="3">NIES-1949</strain>
    </source>
</reference>
<dbReference type="Proteomes" id="UP000300142">
    <property type="component" value="Unassembled WGS sequence"/>
</dbReference>
<evidence type="ECO:0000256" key="1">
    <source>
        <dbReference type="ARBA" id="ARBA00022801"/>
    </source>
</evidence>
<dbReference type="GO" id="GO:0016787">
    <property type="term" value="F:hydrolase activity"/>
    <property type="evidence" value="ECO:0007669"/>
    <property type="project" value="UniProtKB-KW"/>
</dbReference>
<dbReference type="InterPro" id="IPR050114">
    <property type="entry name" value="UPF0173_UPF0282_UlaG_hydrolase"/>
</dbReference>
<dbReference type="PANTHER" id="PTHR43546:SF9">
    <property type="entry name" value="L-ASCORBATE-6-PHOSPHATE LACTONASE ULAG-RELATED"/>
    <property type="match status" value="1"/>
</dbReference>
<organism evidence="2 3">
    <name type="scientific">Sphaerospermopsis reniformis</name>
    <dbReference type="NCBI Taxonomy" id="531300"/>
    <lineage>
        <taxon>Bacteria</taxon>
        <taxon>Bacillati</taxon>
        <taxon>Cyanobacteriota</taxon>
        <taxon>Cyanophyceae</taxon>
        <taxon>Nostocales</taxon>
        <taxon>Aphanizomenonaceae</taxon>
        <taxon>Sphaerospermopsis</taxon>
    </lineage>
</organism>
<accession>A0A480A1N9</accession>
<keyword evidence="3" id="KW-1185">Reference proteome</keyword>
<gene>
    <name evidence="2" type="ORF">SR1949_28170</name>
</gene>
<protein>
    <recommendedName>
        <fullName evidence="4">Metallo-beta-lactamase domain-containing protein</fullName>
    </recommendedName>
</protein>
<dbReference type="RefSeq" id="WP_137667803.1">
    <property type="nucleotide sequence ID" value="NZ_BJCE01000092.1"/>
</dbReference>
<evidence type="ECO:0008006" key="4">
    <source>
        <dbReference type="Google" id="ProtNLM"/>
    </source>
</evidence>
<dbReference type="PANTHER" id="PTHR43546">
    <property type="entry name" value="UPF0173 METAL-DEPENDENT HYDROLASE MJ1163-RELATED"/>
    <property type="match status" value="1"/>
</dbReference>
<dbReference type="AlphaFoldDB" id="A0A480A1N9"/>
<dbReference type="EMBL" id="BJCE01000092">
    <property type="protein sequence ID" value="GCL37706.1"/>
    <property type="molecule type" value="Genomic_DNA"/>
</dbReference>
<evidence type="ECO:0000313" key="3">
    <source>
        <dbReference type="Proteomes" id="UP000300142"/>
    </source>
</evidence>